<dbReference type="PANTHER" id="PTHR33676:SF15">
    <property type="entry name" value="OS02G0674233 PROTEIN"/>
    <property type="match status" value="1"/>
</dbReference>
<feature type="region of interest" description="Disordered" evidence="1">
    <location>
        <begin position="56"/>
        <end position="117"/>
    </location>
</feature>
<organism evidence="2 3">
    <name type="scientific">Nyssa sinensis</name>
    <dbReference type="NCBI Taxonomy" id="561372"/>
    <lineage>
        <taxon>Eukaryota</taxon>
        <taxon>Viridiplantae</taxon>
        <taxon>Streptophyta</taxon>
        <taxon>Embryophyta</taxon>
        <taxon>Tracheophyta</taxon>
        <taxon>Spermatophyta</taxon>
        <taxon>Magnoliopsida</taxon>
        <taxon>eudicotyledons</taxon>
        <taxon>Gunneridae</taxon>
        <taxon>Pentapetalae</taxon>
        <taxon>asterids</taxon>
        <taxon>Cornales</taxon>
        <taxon>Nyssaceae</taxon>
        <taxon>Nyssa</taxon>
    </lineage>
</organism>
<feature type="compositionally biased region" description="Polar residues" evidence="1">
    <location>
        <begin position="82"/>
        <end position="94"/>
    </location>
</feature>
<dbReference type="PANTHER" id="PTHR33676">
    <property type="entry name" value="COLD REGULATED PROTEIN 27"/>
    <property type="match status" value="1"/>
</dbReference>
<evidence type="ECO:0000313" key="2">
    <source>
        <dbReference type="EMBL" id="KAA8539901.1"/>
    </source>
</evidence>
<name>A0A5J5BFH2_9ASTE</name>
<dbReference type="AlphaFoldDB" id="A0A5J5BFH2"/>
<evidence type="ECO:0000256" key="1">
    <source>
        <dbReference type="SAM" id="MobiDB-lite"/>
    </source>
</evidence>
<proteinExistence type="predicted"/>
<dbReference type="OrthoDB" id="751338at2759"/>
<dbReference type="EMBL" id="CM018037">
    <property type="protein sequence ID" value="KAA8539901.1"/>
    <property type="molecule type" value="Genomic_DNA"/>
</dbReference>
<sequence length="117" mass="13414">MDTKKVSDQSGCWTNERHLHFLNAMEASFVRAMFENSGRFLPLDRYLPDSSESTIDFKEGRRRRHSASEIMENRTEKKPRGLSSQPYTASQDQVVPQLGNRMGDKDKSYHSSFGPAN</sequence>
<dbReference type="Proteomes" id="UP000325577">
    <property type="component" value="Linkage Group LG14"/>
</dbReference>
<dbReference type="GO" id="GO:0042752">
    <property type="term" value="P:regulation of circadian rhythm"/>
    <property type="evidence" value="ECO:0007669"/>
    <property type="project" value="InterPro"/>
</dbReference>
<dbReference type="GO" id="GO:0009409">
    <property type="term" value="P:response to cold"/>
    <property type="evidence" value="ECO:0007669"/>
    <property type="project" value="InterPro"/>
</dbReference>
<evidence type="ECO:0000313" key="3">
    <source>
        <dbReference type="Proteomes" id="UP000325577"/>
    </source>
</evidence>
<dbReference type="InterPro" id="IPR044678">
    <property type="entry name" value="COR27/28"/>
</dbReference>
<protein>
    <submittedName>
        <fullName evidence="2">Uncharacterized protein</fullName>
    </submittedName>
</protein>
<reference evidence="2 3" key="1">
    <citation type="submission" date="2019-09" db="EMBL/GenBank/DDBJ databases">
        <title>A chromosome-level genome assembly of the Chinese tupelo Nyssa sinensis.</title>
        <authorList>
            <person name="Yang X."/>
            <person name="Kang M."/>
            <person name="Yang Y."/>
            <person name="Xiong H."/>
            <person name="Wang M."/>
            <person name="Zhang Z."/>
            <person name="Wang Z."/>
            <person name="Wu H."/>
            <person name="Ma T."/>
            <person name="Liu J."/>
            <person name="Xi Z."/>
        </authorList>
    </citation>
    <scope>NUCLEOTIDE SEQUENCE [LARGE SCALE GENOMIC DNA]</scope>
    <source>
        <strain evidence="2">J267</strain>
        <tissue evidence="2">Leaf</tissue>
    </source>
</reference>
<accession>A0A5J5BFH2</accession>
<gene>
    <name evidence="2" type="ORF">F0562_026593</name>
</gene>
<keyword evidence="3" id="KW-1185">Reference proteome</keyword>